<feature type="transmembrane region" description="Helical" evidence="12">
    <location>
        <begin position="213"/>
        <end position="238"/>
    </location>
</feature>
<evidence type="ECO:0000256" key="10">
    <source>
        <dbReference type="ARBA" id="ARBA00023136"/>
    </source>
</evidence>
<dbReference type="EMBL" id="JAJEQX010000013">
    <property type="protein sequence ID" value="MCC2254540.1"/>
    <property type="molecule type" value="Genomic_DNA"/>
</dbReference>
<evidence type="ECO:0000256" key="6">
    <source>
        <dbReference type="ARBA" id="ARBA00022683"/>
    </source>
</evidence>
<keyword evidence="8" id="KW-0418">Kinase</keyword>
<feature type="transmembrane region" description="Helical" evidence="12">
    <location>
        <begin position="259"/>
        <end position="281"/>
    </location>
</feature>
<reference evidence="15 16" key="1">
    <citation type="submission" date="2021-10" db="EMBL/GenBank/DDBJ databases">
        <title>Anaerobic single-cell dispensing facilitates the cultivation of human gut bacteria.</title>
        <authorList>
            <person name="Afrizal A."/>
        </authorList>
    </citation>
    <scope>NUCLEOTIDE SEQUENCE [LARGE SCALE GENOMIC DNA]</scope>
    <source>
        <strain evidence="15 16">CLA-AA-H200</strain>
    </source>
</reference>
<feature type="transmembrane region" description="Helical" evidence="12">
    <location>
        <begin position="287"/>
        <end position="310"/>
    </location>
</feature>
<evidence type="ECO:0000259" key="14">
    <source>
        <dbReference type="PROSITE" id="PS51103"/>
    </source>
</evidence>
<dbReference type="InterPro" id="IPR050558">
    <property type="entry name" value="PTS_Sugar-Specific_Components"/>
</dbReference>
<dbReference type="PROSITE" id="PS51098">
    <property type="entry name" value="PTS_EIIB_TYPE_1"/>
    <property type="match status" value="1"/>
</dbReference>
<sequence length="467" mass="49832">MAKEERYAELADKVLELAGGKDNIEFFTHCVTRLRFVLKDESLAKTEEIEKIKGVLGCQWQSGQLQIIIGQAVGDAYRLICDKAGMKMEQPVDADEGERPKEKKKLTVKGVVSSVLDAISGCLTPAIPLLIGCGMIKVILMILEGAGLLTAESTTYILLSAVGDAGFYFLPIIVGANAAKKFGANIGLGMVMGAMLIYPTFVEGVAAGTAFTLFGLPVYGATYTSTIFPVILCVWVMAPIEKFFAKHSPDSLRSIIEPLCTLIVMIPLAFCILAPAGAFLGNYVSEFMIWLYDMIGFVGVALLAALMPFIIMTGMHSAFVPYLLQMFSTVGAEAIFYPALVISNIDQGAAALAVALKTKDKDLRATSLSCAITAMAAGVTEPAMYGVNLKYKTPMWGAMIGSAVGGVVAGLMHVSIYAFAGVSSFVALPLFMGETASNLIWMCISVAIGIAVTFVMTLVLYKDKKEA</sequence>
<keyword evidence="7 12" id="KW-0812">Transmembrane</keyword>
<feature type="active site" description="Phosphocysteine intermediate; for EIIB activity" evidence="11">
    <location>
        <position position="30"/>
    </location>
</feature>
<name>A0ABS8FWX8_9FIRM</name>
<dbReference type="RefSeq" id="WP_227707680.1">
    <property type="nucleotide sequence ID" value="NZ_JAJEQX010000013.1"/>
</dbReference>
<comment type="caution">
    <text evidence="15">The sequence shown here is derived from an EMBL/GenBank/DDBJ whole genome shotgun (WGS) entry which is preliminary data.</text>
</comment>
<feature type="domain" description="PTS EIIC type-1" evidence="14">
    <location>
        <begin position="117"/>
        <end position="467"/>
    </location>
</feature>
<dbReference type="PROSITE" id="PS51103">
    <property type="entry name" value="PTS_EIIC_TYPE_1"/>
    <property type="match status" value="1"/>
</dbReference>
<dbReference type="Proteomes" id="UP001198151">
    <property type="component" value="Unassembled WGS sequence"/>
</dbReference>
<keyword evidence="4" id="KW-0762">Sugar transport</keyword>
<accession>A0ABS8FWX8</accession>
<feature type="transmembrane region" description="Helical" evidence="12">
    <location>
        <begin position="182"/>
        <end position="201"/>
    </location>
</feature>
<protein>
    <submittedName>
        <fullName evidence="15">PTS transporter subunit EIIC</fullName>
    </submittedName>
</protein>
<evidence type="ECO:0000256" key="4">
    <source>
        <dbReference type="ARBA" id="ARBA00022597"/>
    </source>
</evidence>
<dbReference type="PANTHER" id="PTHR30175">
    <property type="entry name" value="PHOSPHOTRANSFERASE SYSTEM TRANSPORT PROTEIN"/>
    <property type="match status" value="1"/>
</dbReference>
<keyword evidence="16" id="KW-1185">Reference proteome</keyword>
<organism evidence="15 16">
    <name type="scientific">Ruminococcus turbiniformis</name>
    <dbReference type="NCBI Taxonomy" id="2881258"/>
    <lineage>
        <taxon>Bacteria</taxon>
        <taxon>Bacillati</taxon>
        <taxon>Bacillota</taxon>
        <taxon>Clostridia</taxon>
        <taxon>Eubacteriales</taxon>
        <taxon>Oscillospiraceae</taxon>
        <taxon>Ruminococcus</taxon>
    </lineage>
</organism>
<feature type="transmembrane region" description="Helical" evidence="12">
    <location>
        <begin position="396"/>
        <end position="419"/>
    </location>
</feature>
<keyword evidence="5" id="KW-0808">Transferase</keyword>
<dbReference type="InterPro" id="IPR001996">
    <property type="entry name" value="PTS_IIB_1"/>
</dbReference>
<feature type="transmembrane region" description="Helical" evidence="12">
    <location>
        <begin position="322"/>
        <end position="345"/>
    </location>
</feature>
<dbReference type="InterPro" id="IPR013013">
    <property type="entry name" value="PTS_EIIC_1"/>
</dbReference>
<dbReference type="Pfam" id="PF00367">
    <property type="entry name" value="PTS_EIIB"/>
    <property type="match status" value="1"/>
</dbReference>
<feature type="transmembrane region" description="Helical" evidence="12">
    <location>
        <begin position="365"/>
        <end position="384"/>
    </location>
</feature>
<evidence type="ECO:0000313" key="16">
    <source>
        <dbReference type="Proteomes" id="UP001198151"/>
    </source>
</evidence>
<evidence type="ECO:0000256" key="7">
    <source>
        <dbReference type="ARBA" id="ARBA00022692"/>
    </source>
</evidence>
<dbReference type="CDD" id="cd00212">
    <property type="entry name" value="PTS_IIB_glc"/>
    <property type="match status" value="1"/>
</dbReference>
<keyword evidence="6" id="KW-0598">Phosphotransferase system</keyword>
<keyword evidence="2" id="KW-0813">Transport</keyword>
<dbReference type="PROSITE" id="PS01035">
    <property type="entry name" value="PTS_EIIB_TYPE_1_CYS"/>
    <property type="match status" value="1"/>
</dbReference>
<dbReference type="Pfam" id="PF02378">
    <property type="entry name" value="PTS_EIIC"/>
    <property type="match status" value="1"/>
</dbReference>
<evidence type="ECO:0000256" key="5">
    <source>
        <dbReference type="ARBA" id="ARBA00022679"/>
    </source>
</evidence>
<keyword evidence="9 12" id="KW-1133">Transmembrane helix</keyword>
<proteinExistence type="predicted"/>
<evidence type="ECO:0000256" key="1">
    <source>
        <dbReference type="ARBA" id="ARBA00004651"/>
    </source>
</evidence>
<dbReference type="Gene3D" id="3.30.1360.60">
    <property type="entry name" value="Glucose permease domain IIB"/>
    <property type="match status" value="1"/>
</dbReference>
<dbReference type="PANTHER" id="PTHR30175:SF1">
    <property type="entry name" value="PTS SYSTEM ARBUTIN-, CELLOBIOSE-, AND SALICIN-SPECIFIC EIIBC COMPONENT-RELATED"/>
    <property type="match status" value="1"/>
</dbReference>
<feature type="transmembrane region" description="Helical" evidence="12">
    <location>
        <begin position="111"/>
        <end position="143"/>
    </location>
</feature>
<evidence type="ECO:0000256" key="9">
    <source>
        <dbReference type="ARBA" id="ARBA00022989"/>
    </source>
</evidence>
<gene>
    <name evidence="15" type="ORF">LKD70_08935</name>
</gene>
<feature type="transmembrane region" description="Helical" evidence="12">
    <location>
        <begin position="155"/>
        <end position="175"/>
    </location>
</feature>
<evidence type="ECO:0000256" key="3">
    <source>
        <dbReference type="ARBA" id="ARBA00022475"/>
    </source>
</evidence>
<feature type="transmembrane region" description="Helical" evidence="12">
    <location>
        <begin position="439"/>
        <end position="461"/>
    </location>
</feature>
<evidence type="ECO:0000256" key="8">
    <source>
        <dbReference type="ARBA" id="ARBA00022777"/>
    </source>
</evidence>
<evidence type="ECO:0000313" key="15">
    <source>
        <dbReference type="EMBL" id="MCC2254540.1"/>
    </source>
</evidence>
<keyword evidence="10 12" id="KW-0472">Membrane</keyword>
<comment type="subcellular location">
    <subcellularLocation>
        <location evidence="1">Cell membrane</location>
        <topology evidence="1">Multi-pass membrane protein</topology>
    </subcellularLocation>
</comment>
<dbReference type="InterPro" id="IPR018113">
    <property type="entry name" value="PTrfase_EIIB_Cys"/>
</dbReference>
<dbReference type="SUPFAM" id="SSF55604">
    <property type="entry name" value="Glucose permease domain IIB"/>
    <property type="match status" value="1"/>
</dbReference>
<evidence type="ECO:0000256" key="11">
    <source>
        <dbReference type="PROSITE-ProRule" id="PRU00421"/>
    </source>
</evidence>
<dbReference type="InterPro" id="IPR003352">
    <property type="entry name" value="PTS_EIIC"/>
</dbReference>
<evidence type="ECO:0000256" key="2">
    <source>
        <dbReference type="ARBA" id="ARBA00022448"/>
    </source>
</evidence>
<keyword evidence="3" id="KW-1003">Cell membrane</keyword>
<evidence type="ECO:0000259" key="13">
    <source>
        <dbReference type="PROSITE" id="PS51098"/>
    </source>
</evidence>
<feature type="domain" description="PTS EIIB type-1" evidence="13">
    <location>
        <begin position="8"/>
        <end position="90"/>
    </location>
</feature>
<dbReference type="InterPro" id="IPR036878">
    <property type="entry name" value="Glu_permease_IIB"/>
</dbReference>
<evidence type="ECO:0000256" key="12">
    <source>
        <dbReference type="SAM" id="Phobius"/>
    </source>
</evidence>